<keyword evidence="5" id="KW-0627">Porphyrin biosynthesis</keyword>
<dbReference type="SUPFAM" id="SSF51735">
    <property type="entry name" value="NAD(P)-binding Rossmann-fold domains"/>
    <property type="match status" value="1"/>
</dbReference>
<dbReference type="AlphaFoldDB" id="A0A927C6M2"/>
<organism evidence="9 10">
    <name type="scientific">Paenibacillus oceani</name>
    <dbReference type="NCBI Taxonomy" id="2772510"/>
    <lineage>
        <taxon>Bacteria</taxon>
        <taxon>Bacillati</taxon>
        <taxon>Bacillota</taxon>
        <taxon>Bacilli</taxon>
        <taxon>Bacillales</taxon>
        <taxon>Paenibacillaceae</taxon>
        <taxon>Paenibacillus</taxon>
    </lineage>
</organism>
<evidence type="ECO:0000256" key="6">
    <source>
        <dbReference type="ARBA" id="ARBA00047561"/>
    </source>
</evidence>
<dbReference type="NCBIfam" id="TIGR01470">
    <property type="entry name" value="cysG_Nterm"/>
    <property type="match status" value="1"/>
</dbReference>
<dbReference type="GO" id="GO:0019354">
    <property type="term" value="P:siroheme biosynthetic process"/>
    <property type="evidence" value="ECO:0007669"/>
    <property type="project" value="InterPro"/>
</dbReference>
<dbReference type="GO" id="GO:0043115">
    <property type="term" value="F:precorrin-2 dehydrogenase activity"/>
    <property type="evidence" value="ECO:0007669"/>
    <property type="project" value="UniProtKB-EC"/>
</dbReference>
<evidence type="ECO:0000259" key="8">
    <source>
        <dbReference type="Pfam" id="PF14824"/>
    </source>
</evidence>
<feature type="domain" description="Siroheme synthase central" evidence="8">
    <location>
        <begin position="121"/>
        <end position="146"/>
    </location>
</feature>
<dbReference type="InterPro" id="IPR028281">
    <property type="entry name" value="Sirohaem_synthase_central"/>
</dbReference>
<dbReference type="PANTHER" id="PTHR35330:SF1">
    <property type="entry name" value="SIROHEME BIOSYNTHESIS PROTEIN MET8"/>
    <property type="match status" value="1"/>
</dbReference>
<evidence type="ECO:0000256" key="4">
    <source>
        <dbReference type="ARBA" id="ARBA00023027"/>
    </source>
</evidence>
<dbReference type="RefSeq" id="WP_190924557.1">
    <property type="nucleotide sequence ID" value="NZ_JACXJA010000003.1"/>
</dbReference>
<dbReference type="InterPro" id="IPR036291">
    <property type="entry name" value="NAD(P)-bd_dom_sf"/>
</dbReference>
<reference evidence="9" key="1">
    <citation type="submission" date="2020-09" db="EMBL/GenBank/DDBJ databases">
        <title>A novel bacterium of genus Paenibacillus, isolated from South China Sea.</title>
        <authorList>
            <person name="Huang H."/>
            <person name="Mo K."/>
            <person name="Hu Y."/>
        </authorList>
    </citation>
    <scope>NUCLEOTIDE SEQUENCE</scope>
    <source>
        <strain evidence="9">IB182363</strain>
    </source>
</reference>
<dbReference type="Proteomes" id="UP000639396">
    <property type="component" value="Unassembled WGS sequence"/>
</dbReference>
<keyword evidence="4" id="KW-0520">NAD</keyword>
<comment type="caution">
    <text evidence="9">The sequence shown here is derived from an EMBL/GenBank/DDBJ whole genome shotgun (WGS) entry which is preliminary data.</text>
</comment>
<accession>A0A927C6M2</accession>
<feature type="domain" description="Sirohaem synthase dimerisation" evidence="7">
    <location>
        <begin position="152"/>
        <end position="208"/>
    </location>
</feature>
<sequence length="211" mass="22723">MRTFYPIVADLAGKRCLVVGGGRVAERKVGGLLEASAAVAVVSPLISDMIAAWEAEGRVTVVRREYTEGDAAGASLVFAATDKREVNERVYAEAVARALPVNVADRPDLCTFVVPAVIRSGPLLVTVSTSGTSPMASARIRDRIEESLGEGLDRFLEFTAEYRLSVHNKVSDPGLRRKLLAELFSDEALDAVKAGDWGSFRSRMLAQLNEA</sequence>
<dbReference type="InterPro" id="IPR006367">
    <property type="entry name" value="Sirohaem_synthase_N"/>
</dbReference>
<evidence type="ECO:0000256" key="1">
    <source>
        <dbReference type="ARBA" id="ARBA00005010"/>
    </source>
</evidence>
<dbReference type="Gene3D" id="3.40.50.720">
    <property type="entry name" value="NAD(P)-binding Rossmann-like Domain"/>
    <property type="match status" value="1"/>
</dbReference>
<evidence type="ECO:0000256" key="2">
    <source>
        <dbReference type="ARBA" id="ARBA00012400"/>
    </source>
</evidence>
<dbReference type="Pfam" id="PF14824">
    <property type="entry name" value="Sirohm_synth_M"/>
    <property type="match status" value="1"/>
</dbReference>
<keyword evidence="10" id="KW-1185">Reference proteome</keyword>
<dbReference type="PANTHER" id="PTHR35330">
    <property type="entry name" value="SIROHEME BIOSYNTHESIS PROTEIN MET8"/>
    <property type="match status" value="1"/>
</dbReference>
<evidence type="ECO:0000313" key="10">
    <source>
        <dbReference type="Proteomes" id="UP000639396"/>
    </source>
</evidence>
<proteinExistence type="predicted"/>
<dbReference type="Pfam" id="PF10414">
    <property type="entry name" value="CysG_dimeriser"/>
    <property type="match status" value="1"/>
</dbReference>
<dbReference type="GO" id="GO:0004325">
    <property type="term" value="F:ferrochelatase activity"/>
    <property type="evidence" value="ECO:0007669"/>
    <property type="project" value="InterPro"/>
</dbReference>
<comment type="pathway">
    <text evidence="1">Porphyrin-containing compound metabolism; siroheme biosynthesis; sirohydrochlorin from precorrin-2: step 1/1.</text>
</comment>
<dbReference type="InterPro" id="IPR019478">
    <property type="entry name" value="Sirohaem_synthase_dimer_dom"/>
</dbReference>
<evidence type="ECO:0000256" key="3">
    <source>
        <dbReference type="ARBA" id="ARBA00023002"/>
    </source>
</evidence>
<evidence type="ECO:0000313" key="9">
    <source>
        <dbReference type="EMBL" id="MBD2860977.1"/>
    </source>
</evidence>
<evidence type="ECO:0000256" key="5">
    <source>
        <dbReference type="ARBA" id="ARBA00023244"/>
    </source>
</evidence>
<name>A0A927C6M2_9BACL</name>
<protein>
    <recommendedName>
        <fullName evidence="2">precorrin-2 dehydrogenase</fullName>
        <ecNumber evidence="2">1.3.1.76</ecNumber>
    </recommendedName>
</protein>
<comment type="catalytic activity">
    <reaction evidence="6">
        <text>precorrin-2 + NAD(+) = sirohydrochlorin + NADH + 2 H(+)</text>
        <dbReference type="Rhea" id="RHEA:15613"/>
        <dbReference type="ChEBI" id="CHEBI:15378"/>
        <dbReference type="ChEBI" id="CHEBI:57540"/>
        <dbReference type="ChEBI" id="CHEBI:57945"/>
        <dbReference type="ChEBI" id="CHEBI:58351"/>
        <dbReference type="ChEBI" id="CHEBI:58827"/>
        <dbReference type="EC" id="1.3.1.76"/>
    </reaction>
</comment>
<dbReference type="Gene3D" id="1.10.8.610">
    <property type="entry name" value="SirC, precorrin-2 dehydrogenase, C-terminal helical domain-like"/>
    <property type="match status" value="1"/>
</dbReference>
<dbReference type="InterPro" id="IPR028161">
    <property type="entry name" value="Met8-like"/>
</dbReference>
<dbReference type="InterPro" id="IPR042518">
    <property type="entry name" value="SirC_C"/>
</dbReference>
<keyword evidence="3" id="KW-0560">Oxidoreductase</keyword>
<dbReference type="EMBL" id="JACXJA010000003">
    <property type="protein sequence ID" value="MBD2860977.1"/>
    <property type="molecule type" value="Genomic_DNA"/>
</dbReference>
<evidence type="ECO:0000259" key="7">
    <source>
        <dbReference type="Pfam" id="PF10414"/>
    </source>
</evidence>
<dbReference type="EC" id="1.3.1.76" evidence="2"/>
<gene>
    <name evidence="9" type="ORF">IDH45_03125</name>
</gene>
<dbReference type="Pfam" id="PF13241">
    <property type="entry name" value="NAD_binding_7"/>
    <property type="match status" value="1"/>
</dbReference>
<dbReference type="SUPFAM" id="SSF75615">
    <property type="entry name" value="Siroheme synthase middle domains-like"/>
    <property type="match status" value="1"/>
</dbReference>